<evidence type="ECO:0000313" key="8">
    <source>
        <dbReference type="EMBL" id="MBH0229692.1"/>
    </source>
</evidence>
<feature type="transmembrane region" description="Helical" evidence="6">
    <location>
        <begin position="130"/>
        <end position="149"/>
    </location>
</feature>
<proteinExistence type="inferred from homology"/>
<feature type="transmembrane region" description="Helical" evidence="6">
    <location>
        <begin position="282"/>
        <end position="305"/>
    </location>
</feature>
<dbReference type="GO" id="GO:0005886">
    <property type="term" value="C:plasma membrane"/>
    <property type="evidence" value="ECO:0007669"/>
    <property type="project" value="UniProtKB-SubCell"/>
</dbReference>
<sequence length="341" mass="38776">MRKFWFSNRLMIAIGLMFIVSLLSASMIFEFVIEQDRTPPEKLLFDENNQLIAIAPFPPSVQYPLGSDIDGNSFFLKIIDGAKYTIGLSLIIAFGRVSLSFLGGYLLFLMPSRFNKRINNLSDAFHYTPTTILTYVLIAPVVLTFSWSYDLTTKIIYPVIILILVSAPVLSMYVRNELNLIYKKDYVITSKLMGANHFHLYRRHVSPFLKPKLLLMFVQQVGQALIIFAHLGLLNIFIGGTETRLMDFDIETGEPIYRHFSMSNEWSGLISQNFEYAIPFPWMILAPVTAFASAILAVNSIAYGLKGPFEHYQSKTKTTIMKETASPVTKDKFQMIKKISS</sequence>
<evidence type="ECO:0000256" key="3">
    <source>
        <dbReference type="ARBA" id="ARBA00022692"/>
    </source>
</evidence>
<evidence type="ECO:0000313" key="9">
    <source>
        <dbReference type="Proteomes" id="UP000614490"/>
    </source>
</evidence>
<evidence type="ECO:0000256" key="1">
    <source>
        <dbReference type="ARBA" id="ARBA00004141"/>
    </source>
</evidence>
<gene>
    <name evidence="8" type="ORF">H0267_05625</name>
</gene>
<feature type="transmembrane region" description="Helical" evidence="6">
    <location>
        <begin position="12"/>
        <end position="33"/>
    </location>
</feature>
<feature type="transmembrane region" description="Helical" evidence="6">
    <location>
        <begin position="155"/>
        <end position="174"/>
    </location>
</feature>
<protein>
    <submittedName>
        <fullName evidence="8">ABC transporter permease subunit</fullName>
    </submittedName>
</protein>
<evidence type="ECO:0000256" key="4">
    <source>
        <dbReference type="ARBA" id="ARBA00022989"/>
    </source>
</evidence>
<dbReference type="GO" id="GO:0055085">
    <property type="term" value="P:transmembrane transport"/>
    <property type="evidence" value="ECO:0007669"/>
    <property type="project" value="InterPro"/>
</dbReference>
<keyword evidence="3 6" id="KW-0812">Transmembrane</keyword>
<dbReference type="SUPFAM" id="SSF161098">
    <property type="entry name" value="MetI-like"/>
    <property type="match status" value="1"/>
</dbReference>
<feature type="domain" description="ABC transmembrane type-1" evidence="7">
    <location>
        <begin position="86"/>
        <end position="302"/>
    </location>
</feature>
<dbReference type="PANTHER" id="PTHR43839">
    <property type="entry name" value="OPPC IN A BINDING PROTEIN-DEPENDENT TRANSPORT SYSTEM"/>
    <property type="match status" value="1"/>
</dbReference>
<evidence type="ECO:0000256" key="2">
    <source>
        <dbReference type="ARBA" id="ARBA00022448"/>
    </source>
</evidence>
<dbReference type="EMBL" id="JADZSC010000001">
    <property type="protein sequence ID" value="MBH0229692.1"/>
    <property type="molecule type" value="Genomic_DNA"/>
</dbReference>
<dbReference type="AlphaFoldDB" id="A0A931MUG2"/>
<dbReference type="InterPro" id="IPR000515">
    <property type="entry name" value="MetI-like"/>
</dbReference>
<dbReference type="PROSITE" id="PS50928">
    <property type="entry name" value="ABC_TM1"/>
    <property type="match status" value="1"/>
</dbReference>
<dbReference type="InterPro" id="IPR035906">
    <property type="entry name" value="MetI-like_sf"/>
</dbReference>
<dbReference type="CDD" id="cd06261">
    <property type="entry name" value="TM_PBP2"/>
    <property type="match status" value="1"/>
</dbReference>
<feature type="transmembrane region" description="Helical" evidence="6">
    <location>
        <begin position="84"/>
        <end position="109"/>
    </location>
</feature>
<accession>A0A931MUG2</accession>
<comment type="caution">
    <text evidence="8">The sequence shown here is derived from an EMBL/GenBank/DDBJ whole genome shotgun (WGS) entry which is preliminary data.</text>
</comment>
<dbReference type="Pfam" id="PF00528">
    <property type="entry name" value="BPD_transp_1"/>
    <property type="match status" value="1"/>
</dbReference>
<reference evidence="8 9" key="1">
    <citation type="journal article" date="2005" name="Int. J. Syst. Evol. Microbiol.">
        <title>Halobacillus yeomjeoni sp. nov., isolated from a marine solar saltern in Korea.</title>
        <authorList>
            <person name="Yoon J.H."/>
            <person name="Kang S.J."/>
            <person name="Lee C.H."/>
            <person name="Oh H.W."/>
            <person name="Oh T.K."/>
        </authorList>
    </citation>
    <scope>NUCLEOTIDE SEQUENCE [LARGE SCALE GENOMIC DNA]</scope>
    <source>
        <strain evidence="8 9">KCTC 3957</strain>
    </source>
</reference>
<name>A0A931MUG2_9BACI</name>
<evidence type="ECO:0000256" key="6">
    <source>
        <dbReference type="RuleBase" id="RU363032"/>
    </source>
</evidence>
<keyword evidence="5 6" id="KW-0472">Membrane</keyword>
<keyword evidence="4 6" id="KW-1133">Transmembrane helix</keyword>
<keyword evidence="2 6" id="KW-0813">Transport</keyword>
<keyword evidence="9" id="KW-1185">Reference proteome</keyword>
<dbReference type="Proteomes" id="UP000614490">
    <property type="component" value="Unassembled WGS sequence"/>
</dbReference>
<feature type="transmembrane region" description="Helical" evidence="6">
    <location>
        <begin position="213"/>
        <end position="238"/>
    </location>
</feature>
<dbReference type="RefSeq" id="WP_197316287.1">
    <property type="nucleotide sequence ID" value="NZ_JADZSC010000001.1"/>
</dbReference>
<comment type="subcellular location">
    <subcellularLocation>
        <location evidence="6">Cell membrane</location>
        <topology evidence="6">Multi-pass membrane protein</topology>
    </subcellularLocation>
    <subcellularLocation>
        <location evidence="1">Membrane</location>
        <topology evidence="1">Multi-pass membrane protein</topology>
    </subcellularLocation>
</comment>
<dbReference type="PANTHER" id="PTHR43839:SF3">
    <property type="entry name" value="OLIGOPEPTIDE ABC TRANSPORTER, PERMEASE PROTEIN"/>
    <property type="match status" value="1"/>
</dbReference>
<comment type="similarity">
    <text evidence="6">Belongs to the binding-protein-dependent transport system permease family.</text>
</comment>
<evidence type="ECO:0000256" key="5">
    <source>
        <dbReference type="ARBA" id="ARBA00023136"/>
    </source>
</evidence>
<organism evidence="8 9">
    <name type="scientific">Halobacillus yeomjeoni</name>
    <dbReference type="NCBI Taxonomy" id="311194"/>
    <lineage>
        <taxon>Bacteria</taxon>
        <taxon>Bacillati</taxon>
        <taxon>Bacillota</taxon>
        <taxon>Bacilli</taxon>
        <taxon>Bacillales</taxon>
        <taxon>Bacillaceae</taxon>
        <taxon>Halobacillus</taxon>
    </lineage>
</organism>
<evidence type="ECO:0000259" key="7">
    <source>
        <dbReference type="PROSITE" id="PS50928"/>
    </source>
</evidence>
<dbReference type="Gene3D" id="1.10.3720.10">
    <property type="entry name" value="MetI-like"/>
    <property type="match status" value="1"/>
</dbReference>